<evidence type="ECO:0000313" key="3">
    <source>
        <dbReference type="EMBL" id="TCW35174.1"/>
    </source>
</evidence>
<proteinExistence type="predicted"/>
<evidence type="ECO:0000313" key="4">
    <source>
        <dbReference type="Proteomes" id="UP000295247"/>
    </source>
</evidence>
<gene>
    <name evidence="3" type="ORF">EDC29_107117</name>
</gene>
<accession>A0A4R4A902</accession>
<dbReference type="InterPro" id="IPR005532">
    <property type="entry name" value="SUMF_dom"/>
</dbReference>
<feature type="region of interest" description="Disordered" evidence="1">
    <location>
        <begin position="197"/>
        <end position="225"/>
    </location>
</feature>
<sequence length="308" mass="34119">MTSVLSIDPSLHPLINGCPPAWASEWGEDRYGVFVAFTLDAVTQRLRWIPPGRFRMGSLEEETQGLAEDDAERVLFEQEHPRHAVIISRGFWLFDTPCTQALWEAVMDENPSRFKSPDRPVEQVSWDDVQTFIDRINARIPNLGLSLPTEAQWEHACRAGTETALYTGPIEILGENNAPALDPIAWYGGNSGVDFELEEGNDSSSWPSMQHPNPRSGTHPVGKKQPNPWGLYDMLGNVWELCADGLRHYEPTMAVDPEGPTKIGAERVSRGGSWGGEARSCRSAFRVRGGPGGRGSYLGFRCARVQAS</sequence>
<dbReference type="InterPro" id="IPR042095">
    <property type="entry name" value="SUMF_sf"/>
</dbReference>
<organism evidence="3 4">
    <name type="scientific">Marichromatium gracile</name>
    <name type="common">Chromatium gracile</name>
    <dbReference type="NCBI Taxonomy" id="1048"/>
    <lineage>
        <taxon>Bacteria</taxon>
        <taxon>Pseudomonadati</taxon>
        <taxon>Pseudomonadota</taxon>
        <taxon>Gammaproteobacteria</taxon>
        <taxon>Chromatiales</taxon>
        <taxon>Chromatiaceae</taxon>
        <taxon>Marichromatium</taxon>
    </lineage>
</organism>
<evidence type="ECO:0000259" key="2">
    <source>
        <dbReference type="Pfam" id="PF03781"/>
    </source>
</evidence>
<dbReference type="InterPro" id="IPR016187">
    <property type="entry name" value="CTDL_fold"/>
</dbReference>
<protein>
    <submittedName>
        <fullName evidence="3">Formylglycine-generating enzyme required for sulfatase activity</fullName>
    </submittedName>
</protein>
<dbReference type="EMBL" id="SMDC01000007">
    <property type="protein sequence ID" value="TCW35174.1"/>
    <property type="molecule type" value="Genomic_DNA"/>
</dbReference>
<feature type="domain" description="Sulfatase-modifying factor enzyme-like" evidence="2">
    <location>
        <begin position="48"/>
        <end position="304"/>
    </location>
</feature>
<dbReference type="Proteomes" id="UP000295247">
    <property type="component" value="Unassembled WGS sequence"/>
</dbReference>
<dbReference type="GO" id="GO:0120147">
    <property type="term" value="F:formylglycine-generating oxidase activity"/>
    <property type="evidence" value="ECO:0007669"/>
    <property type="project" value="TreeGrafter"/>
</dbReference>
<dbReference type="Pfam" id="PF03781">
    <property type="entry name" value="FGE-sulfatase"/>
    <property type="match status" value="1"/>
</dbReference>
<evidence type="ECO:0000256" key="1">
    <source>
        <dbReference type="SAM" id="MobiDB-lite"/>
    </source>
</evidence>
<name>A0A4R4A902_MARGR</name>
<feature type="compositionally biased region" description="Polar residues" evidence="1">
    <location>
        <begin position="202"/>
        <end position="216"/>
    </location>
</feature>
<dbReference type="AlphaFoldDB" id="A0A4R4A902"/>
<dbReference type="PANTHER" id="PTHR23150">
    <property type="entry name" value="SULFATASE MODIFYING FACTOR 1, 2"/>
    <property type="match status" value="1"/>
</dbReference>
<dbReference type="Gene3D" id="3.90.1580.10">
    <property type="entry name" value="paralog of FGE (formylglycine-generating enzyme)"/>
    <property type="match status" value="1"/>
</dbReference>
<dbReference type="SUPFAM" id="SSF56436">
    <property type="entry name" value="C-type lectin-like"/>
    <property type="match status" value="1"/>
</dbReference>
<dbReference type="PANTHER" id="PTHR23150:SF19">
    <property type="entry name" value="FORMYLGLYCINE-GENERATING ENZYME"/>
    <property type="match status" value="1"/>
</dbReference>
<dbReference type="RefSeq" id="WP_132229923.1">
    <property type="nucleotide sequence ID" value="NZ_NRRH01000004.1"/>
</dbReference>
<dbReference type="InterPro" id="IPR051043">
    <property type="entry name" value="Sulfatase_Mod_Factor_Kinase"/>
</dbReference>
<comment type="caution">
    <text evidence="3">The sequence shown here is derived from an EMBL/GenBank/DDBJ whole genome shotgun (WGS) entry which is preliminary data.</text>
</comment>
<reference evidence="3 4" key="1">
    <citation type="submission" date="2019-03" db="EMBL/GenBank/DDBJ databases">
        <title>Genomic Encyclopedia of Type Strains, Phase IV (KMG-IV): sequencing the most valuable type-strain genomes for metagenomic binning, comparative biology and taxonomic classification.</title>
        <authorList>
            <person name="Goeker M."/>
        </authorList>
    </citation>
    <scope>NUCLEOTIDE SEQUENCE [LARGE SCALE GENOMIC DNA]</scope>
    <source>
        <strain evidence="3 4">DSM 203</strain>
    </source>
</reference>